<evidence type="ECO:0000256" key="5">
    <source>
        <dbReference type="ARBA" id="ARBA00022679"/>
    </source>
</evidence>
<dbReference type="PROSITE" id="PS00107">
    <property type="entry name" value="PROTEIN_KINASE_ATP"/>
    <property type="match status" value="1"/>
</dbReference>
<dbReference type="SUPFAM" id="SSF56112">
    <property type="entry name" value="Protein kinase-like (PK-like)"/>
    <property type="match status" value="1"/>
</dbReference>
<feature type="region of interest" description="Disordered" evidence="13">
    <location>
        <begin position="444"/>
        <end position="493"/>
    </location>
</feature>
<evidence type="ECO:0000256" key="9">
    <source>
        <dbReference type="PIRNR" id="PIRNR038172"/>
    </source>
</evidence>
<organism evidence="16 17">
    <name type="scientific">Chironomus riparius</name>
    <dbReference type="NCBI Taxonomy" id="315576"/>
    <lineage>
        <taxon>Eukaryota</taxon>
        <taxon>Metazoa</taxon>
        <taxon>Ecdysozoa</taxon>
        <taxon>Arthropoda</taxon>
        <taxon>Hexapoda</taxon>
        <taxon>Insecta</taxon>
        <taxon>Pterygota</taxon>
        <taxon>Neoptera</taxon>
        <taxon>Endopterygota</taxon>
        <taxon>Diptera</taxon>
        <taxon>Nematocera</taxon>
        <taxon>Chironomoidea</taxon>
        <taxon>Chironomidae</taxon>
        <taxon>Chironominae</taxon>
        <taxon>Chironomus</taxon>
    </lineage>
</organism>
<evidence type="ECO:0000256" key="3">
    <source>
        <dbReference type="ARBA" id="ARBA00022527"/>
    </source>
</evidence>
<keyword evidence="17" id="KW-1185">Reference proteome</keyword>
<dbReference type="InterPro" id="IPR050629">
    <property type="entry name" value="STE20/SPS1-PAK"/>
</dbReference>
<feature type="compositionally biased region" description="Polar residues" evidence="13">
    <location>
        <begin position="444"/>
        <end position="462"/>
    </location>
</feature>
<evidence type="ECO:0000256" key="6">
    <source>
        <dbReference type="ARBA" id="ARBA00022741"/>
    </source>
</evidence>
<dbReference type="EMBL" id="OU895878">
    <property type="protein sequence ID" value="CAG9803499.1"/>
    <property type="molecule type" value="Genomic_DNA"/>
</dbReference>
<comment type="catalytic activity">
    <reaction evidence="9">
        <text>L-seryl-[protein] + ATP = O-phospho-L-seryl-[protein] + ADP + H(+)</text>
        <dbReference type="Rhea" id="RHEA:17989"/>
        <dbReference type="Rhea" id="RHEA-COMP:9863"/>
        <dbReference type="Rhea" id="RHEA-COMP:11604"/>
        <dbReference type="ChEBI" id="CHEBI:15378"/>
        <dbReference type="ChEBI" id="CHEBI:29999"/>
        <dbReference type="ChEBI" id="CHEBI:30616"/>
        <dbReference type="ChEBI" id="CHEBI:83421"/>
        <dbReference type="ChEBI" id="CHEBI:456216"/>
        <dbReference type="EC" id="2.7.11.1"/>
    </reaction>
</comment>
<dbReference type="Gene3D" id="1.10.510.10">
    <property type="entry name" value="Transferase(Phosphotransferase) domain 1"/>
    <property type="match status" value="1"/>
</dbReference>
<dbReference type="OrthoDB" id="8693905at2759"/>
<dbReference type="InterPro" id="IPR017441">
    <property type="entry name" value="Protein_kinase_ATP_BS"/>
</dbReference>
<evidence type="ECO:0000256" key="7">
    <source>
        <dbReference type="ARBA" id="ARBA00022777"/>
    </source>
</evidence>
<keyword evidence="8 9" id="KW-0067">ATP-binding</keyword>
<proteinExistence type="inferred from homology"/>
<dbReference type="CDD" id="cd06613">
    <property type="entry name" value="STKc_MAP4K3_like"/>
    <property type="match status" value="1"/>
</dbReference>
<dbReference type="PROSITE" id="PS50219">
    <property type="entry name" value="CNH"/>
    <property type="match status" value="1"/>
</dbReference>
<feature type="region of interest" description="Disordered" evidence="13">
    <location>
        <begin position="394"/>
        <end position="430"/>
    </location>
</feature>
<dbReference type="GO" id="GO:0005737">
    <property type="term" value="C:cytoplasm"/>
    <property type="evidence" value="ECO:0007669"/>
    <property type="project" value="TreeGrafter"/>
</dbReference>
<dbReference type="FunFam" id="1.10.510.10:FF:000031">
    <property type="entry name" value="Mitogen-activated protein kinase kinase kinase kinase"/>
    <property type="match status" value="1"/>
</dbReference>
<comment type="similarity">
    <text evidence="2 9">Belongs to the protein kinase superfamily. STE Ser/Thr protein kinase family. STE20 subfamily.</text>
</comment>
<accession>A0A9N9WRM8</accession>
<keyword evidence="6 9" id="KW-0547">Nucleotide-binding</keyword>
<gene>
    <name evidence="16" type="ORF">CHIRRI_LOCUS6399</name>
</gene>
<evidence type="ECO:0000313" key="17">
    <source>
        <dbReference type="Proteomes" id="UP001153620"/>
    </source>
</evidence>
<comment type="catalytic activity">
    <reaction evidence="9">
        <text>L-threonyl-[protein] + ATP = O-phospho-L-threonyl-[protein] + ADP + H(+)</text>
        <dbReference type="Rhea" id="RHEA:46608"/>
        <dbReference type="Rhea" id="RHEA-COMP:11060"/>
        <dbReference type="Rhea" id="RHEA-COMP:11605"/>
        <dbReference type="ChEBI" id="CHEBI:15378"/>
        <dbReference type="ChEBI" id="CHEBI:30013"/>
        <dbReference type="ChEBI" id="CHEBI:30616"/>
        <dbReference type="ChEBI" id="CHEBI:61977"/>
        <dbReference type="ChEBI" id="CHEBI:456216"/>
        <dbReference type="EC" id="2.7.11.1"/>
    </reaction>
</comment>
<dbReference type="EC" id="2.7.11.1" evidence="9"/>
<dbReference type="InterPro" id="IPR000719">
    <property type="entry name" value="Prot_kinase_dom"/>
</dbReference>
<name>A0A9N9WRM8_9DIPT</name>
<evidence type="ECO:0000256" key="13">
    <source>
        <dbReference type="SAM" id="MobiDB-lite"/>
    </source>
</evidence>
<feature type="compositionally biased region" description="Polar residues" evidence="13">
    <location>
        <begin position="326"/>
        <end position="335"/>
    </location>
</feature>
<keyword evidence="7 9" id="KW-0418">Kinase</keyword>
<dbReference type="Pfam" id="PF00069">
    <property type="entry name" value="Pkinase"/>
    <property type="match status" value="1"/>
</dbReference>
<feature type="compositionally biased region" description="Basic and acidic residues" evidence="13">
    <location>
        <begin position="403"/>
        <end position="413"/>
    </location>
</feature>
<keyword evidence="4" id="KW-0597">Phosphoprotein</keyword>
<feature type="compositionally biased region" description="Polar residues" evidence="13">
    <location>
        <begin position="362"/>
        <end position="376"/>
    </location>
</feature>
<dbReference type="InterPro" id="IPR021160">
    <property type="entry name" value="MAPKKKK"/>
</dbReference>
<evidence type="ECO:0000256" key="8">
    <source>
        <dbReference type="ARBA" id="ARBA00022840"/>
    </source>
</evidence>
<feature type="domain" description="CNH" evidence="15">
    <location>
        <begin position="513"/>
        <end position="847"/>
    </location>
</feature>
<keyword evidence="5 9" id="KW-0808">Transferase</keyword>
<reference evidence="16" key="1">
    <citation type="submission" date="2022-01" db="EMBL/GenBank/DDBJ databases">
        <authorList>
            <person name="King R."/>
        </authorList>
    </citation>
    <scope>NUCLEOTIDE SEQUENCE</scope>
</reference>
<feature type="binding site" evidence="11">
    <location>
        <begin position="19"/>
        <end position="27"/>
    </location>
    <ligand>
        <name>ATP</name>
        <dbReference type="ChEBI" id="CHEBI:30616"/>
    </ligand>
</feature>
<keyword evidence="3 9" id="KW-0723">Serine/threonine-protein kinase</keyword>
<feature type="compositionally biased region" description="Basic residues" evidence="13">
    <location>
        <begin position="475"/>
        <end position="484"/>
    </location>
</feature>
<dbReference type="Proteomes" id="UP001153620">
    <property type="component" value="Chromosome 2"/>
</dbReference>
<dbReference type="PROSITE" id="PS50011">
    <property type="entry name" value="PROTEIN_KINASE_DOM"/>
    <property type="match status" value="1"/>
</dbReference>
<dbReference type="PANTHER" id="PTHR48012">
    <property type="entry name" value="STERILE20-LIKE KINASE, ISOFORM B-RELATED"/>
    <property type="match status" value="1"/>
</dbReference>
<sequence>MQPIYKSNPHDDYELIQKIGSGTYGDVYKGRNIQSGEYAAIKVIKIESGDDFQQIEQEITMLKACNHKNIISYYGSYLRRDRLWICMELCAISLQDIYQVIGPCTEQQIAYVCRETLLGLQYLHNRGKMHRDIKGANILLTDNGDVKLADFGVSAQITATINKRKSFIGTPYWMAPEVAAVERKGGYNHLCDIWAVGITAIELAELQPPMFDLHPMRALFLMSKSGFKPPTLKEKELWSPIFHSFVKISLTKNPKKRPNAERLLQHPFVNGGGAGTGEMSVRLMRELLHKYQNPHHLNDHDMDDEGAVGFSSVPKRIPSKMGTVQRARSNQKSGESSSSSSKLMVTNHNLNNNNNNNSNNNSTDSQLSPPETLPSEMSLSSYMDAQWDRVTLKHQHGRNCSHNSKEESSKKAESSTSLTQVTDESPKRHNSMDRLVGMFSDLSSPANRQRSLSDSEQQQPDILNNLNNTPPVPPKRNKRHRSPPFHHPVSNGLPPTPKVLMGACFSKVFNGCPLHINCTTSWINPETRDQHIIIGAEEGIFTLNMNEIHDAVIDQIYPRKTIWLYVIKDVLMSLSGKSSQLYRHDLVALHSKQATSRFTLQLHMQRIPEKLVPRKFALTTKVPDTKGCLQCCVIRNPYNGYKYLCGRVSSGIFLMQWYDPLNKFMLLKQCDWPPSSHNCSIINDNSVFEMIILPELEYPLVCVGVSKSFGGNGLKLELINTNSAAGWFNLSYDDDFSDMDRTATMIPKRLPLKIAKVHQMEKDIIAVVHDNVIEMIDLSGQPKTSKKICLSRFEFDFKVDGMVVVQNDSILAFHSHGMQGRSLKNGAITQEITDTSKVYRLLGSEKVVSLESSQTRSNNEGGVSEEYHDLYTLAGHEASY</sequence>
<evidence type="ECO:0000313" key="16">
    <source>
        <dbReference type="EMBL" id="CAG9803499.1"/>
    </source>
</evidence>
<dbReference type="GO" id="GO:0008349">
    <property type="term" value="F:MAP kinase kinase kinase kinase activity"/>
    <property type="evidence" value="ECO:0007669"/>
    <property type="project" value="InterPro"/>
</dbReference>
<feature type="active site" description="Proton acceptor" evidence="10">
    <location>
        <position position="132"/>
    </location>
</feature>
<protein>
    <recommendedName>
        <fullName evidence="9">Mitogen-activated protein kinase kinase kinase kinase</fullName>
        <ecNumber evidence="9">2.7.11.1</ecNumber>
    </recommendedName>
</protein>
<feature type="region of interest" description="Disordered" evidence="13">
    <location>
        <begin position="294"/>
        <end position="376"/>
    </location>
</feature>
<evidence type="ECO:0000256" key="10">
    <source>
        <dbReference type="PIRSR" id="PIRSR038172-1"/>
    </source>
</evidence>
<evidence type="ECO:0000259" key="14">
    <source>
        <dbReference type="PROSITE" id="PS50011"/>
    </source>
</evidence>
<dbReference type="InterPro" id="IPR001180">
    <property type="entry name" value="CNH_dom"/>
</dbReference>
<reference evidence="16" key="2">
    <citation type="submission" date="2022-10" db="EMBL/GenBank/DDBJ databases">
        <authorList>
            <consortium name="ENA_rothamsted_submissions"/>
            <consortium name="culmorum"/>
            <person name="King R."/>
        </authorList>
    </citation>
    <scope>NUCLEOTIDE SEQUENCE</scope>
</reference>
<evidence type="ECO:0000256" key="4">
    <source>
        <dbReference type="ARBA" id="ARBA00022553"/>
    </source>
</evidence>
<dbReference type="SMART" id="SM00220">
    <property type="entry name" value="S_TKc"/>
    <property type="match status" value="1"/>
</dbReference>
<dbReference type="InterPro" id="IPR011009">
    <property type="entry name" value="Kinase-like_dom_sf"/>
</dbReference>
<dbReference type="PIRSF" id="PIRSF038172">
    <property type="entry name" value="MAPKKKK"/>
    <property type="match status" value="1"/>
</dbReference>
<evidence type="ECO:0000259" key="15">
    <source>
        <dbReference type="PROSITE" id="PS50219"/>
    </source>
</evidence>
<comment type="cofactor">
    <cofactor evidence="1 9">
        <name>Mg(2+)</name>
        <dbReference type="ChEBI" id="CHEBI:18420"/>
    </cofactor>
</comment>
<evidence type="ECO:0000256" key="1">
    <source>
        <dbReference type="ARBA" id="ARBA00001946"/>
    </source>
</evidence>
<dbReference type="PANTHER" id="PTHR48012:SF18">
    <property type="entry name" value="HAPPYHOUR, ISOFORM A"/>
    <property type="match status" value="1"/>
</dbReference>
<feature type="compositionally biased region" description="Low complexity" evidence="13">
    <location>
        <begin position="336"/>
        <end position="361"/>
    </location>
</feature>
<dbReference type="GO" id="GO:0005524">
    <property type="term" value="F:ATP binding"/>
    <property type="evidence" value="ECO:0007669"/>
    <property type="project" value="UniProtKB-UniRule"/>
</dbReference>
<evidence type="ECO:0000256" key="2">
    <source>
        <dbReference type="ARBA" id="ARBA00008874"/>
    </source>
</evidence>
<feature type="domain" description="Protein kinase" evidence="14">
    <location>
        <begin position="13"/>
        <end position="269"/>
    </location>
</feature>
<feature type="binding site" evidence="11 12">
    <location>
        <position position="42"/>
    </location>
    <ligand>
        <name>ATP</name>
        <dbReference type="ChEBI" id="CHEBI:30616"/>
    </ligand>
</feature>
<dbReference type="Pfam" id="PF00780">
    <property type="entry name" value="CNH"/>
    <property type="match status" value="1"/>
</dbReference>
<evidence type="ECO:0000256" key="11">
    <source>
        <dbReference type="PIRSR" id="PIRSR038172-2"/>
    </source>
</evidence>
<dbReference type="AlphaFoldDB" id="A0A9N9WRM8"/>
<dbReference type="SMART" id="SM00036">
    <property type="entry name" value="CNH"/>
    <property type="match status" value="1"/>
</dbReference>
<comment type="function">
    <text evidence="9">Serine/threonine kinase that plays a role in the response to environmental stress. Appears to act upstream of the JUN N-terminal pathway.</text>
</comment>
<evidence type="ECO:0000256" key="12">
    <source>
        <dbReference type="PROSITE-ProRule" id="PRU10141"/>
    </source>
</evidence>